<evidence type="ECO:0000259" key="20">
    <source>
        <dbReference type="Pfam" id="PF00905"/>
    </source>
</evidence>
<comment type="catalytic activity">
    <reaction evidence="16">
        <text>Preferential cleavage: (Ac)2-L-Lys-D-Ala-|-D-Ala. Also transpeptidation of peptidyl-alanyl moieties that are N-acyl substituents of D-alanine.</text>
        <dbReference type="EC" id="3.4.16.4"/>
    </reaction>
</comment>
<evidence type="ECO:0000256" key="15">
    <source>
        <dbReference type="ARBA" id="ARBA00023316"/>
    </source>
</evidence>
<keyword evidence="7" id="KW-0645">Protease</keyword>
<keyword evidence="8" id="KW-0328">Glycosyltransferase</keyword>
<sequence length="882" mass="99254">MVRLKNGFWSRLWSNLCRWNYSFWQWYKSIYVGRPWYVKAVSGLCTMVVSVILLLIAVDINFLWLFGKSPSINEIMHPKTNNASYVYSADGVLLCKYYDENRTPVKYNQVNPLFFKALVDTEDERFYSHHGVDYTGMLAAVKDYVIHRHARGASTITQQLVKNMFKVRSTNRGLLGHVPGFGILISKIKEWILATKVELFYDKQDIITMYANTVDFGNNAFGIKTAARTYYNTTPDSLTLDQCAVLVGLLKATSSYNPRSNPERSQWRRNVVLWNMVTHGDLSQARYNEMKNEPTQLHINIETPNDGRALYFRNAVHDEMQAWCEENDVDFYTDGLKIYTTVDSRVQEHAEEAVMQQMYQVQHNFERRWGSDPCWVDNKGDSIPGFPQQVLRTTDYYKQMVSRFPHNPDSVNHYMNTPHKMKLFMYDRDRRTGRIVAGYREVNMSPIDSVRHMLHFMHCGLVAIEPRTGFVRAWVGDIDYTTWKYDKVKSMRQPGSTFKLFVYSAAMESGMTPCSTERDDYLSMNVFNEQKNQWEQYTPRNANGDFSGQDMSLRQAFVQSINVVAVRTGTDERVGMEKVRKTAQAMGIKSPLVPMKATEAKPSLCLGAMDVNLLELTNAYGTVANYGKEHDPVLVTKIVRVEPDGSETVLYNYKDHQQEEQAISPQSAFYMQQMLMAGITDAGGTSNNLESWVGPYMSTTDFGGKTGTSQNHSDAWFVGVTPNLVAGVWVGGEYRSIHFTSTQGQGGKTAMPICGAFFEKVFQDSRLRPSYTGRFVSLGLPPSSYDCDPQPVVRNDEPADEPAMQEVTDSLGAGEPGAEGDLGDMGAQGTQQQAPAAAEEPGAESPAGNNGGHKRHNNAGGGSNATPPAGQPSTGNEPQRKK</sequence>
<dbReference type="InterPro" id="IPR001460">
    <property type="entry name" value="PCN-bd_Tpept"/>
</dbReference>
<evidence type="ECO:0000256" key="6">
    <source>
        <dbReference type="ARBA" id="ARBA00022645"/>
    </source>
</evidence>
<feature type="domain" description="Glycosyl transferase family 51" evidence="21">
    <location>
        <begin position="96"/>
        <end position="276"/>
    </location>
</feature>
<comment type="similarity">
    <text evidence="4">In the N-terminal section; belongs to the glycosyltransferase 51 family.</text>
</comment>
<evidence type="ECO:0000256" key="10">
    <source>
        <dbReference type="ARBA" id="ARBA00022801"/>
    </source>
</evidence>
<evidence type="ECO:0000256" key="12">
    <source>
        <dbReference type="ARBA" id="ARBA00022984"/>
    </source>
</evidence>
<dbReference type="Pfam" id="PF00912">
    <property type="entry name" value="Transgly"/>
    <property type="match status" value="1"/>
</dbReference>
<dbReference type="GO" id="GO:0008955">
    <property type="term" value="F:peptidoglycan glycosyltransferase activity"/>
    <property type="evidence" value="ECO:0007669"/>
    <property type="project" value="UniProtKB-EC"/>
</dbReference>
<evidence type="ECO:0000256" key="5">
    <source>
        <dbReference type="ARBA" id="ARBA00022475"/>
    </source>
</evidence>
<gene>
    <name evidence="22" type="ORF">FYJ29_12830</name>
</gene>
<keyword evidence="14" id="KW-0511">Multifunctional enzyme</keyword>
<dbReference type="PANTHER" id="PTHR32282">
    <property type="entry name" value="BINDING PROTEIN TRANSPEPTIDASE, PUTATIVE-RELATED"/>
    <property type="match status" value="1"/>
</dbReference>
<dbReference type="RefSeq" id="WP_154327705.1">
    <property type="nucleotide sequence ID" value="NZ_CP045696.1"/>
</dbReference>
<organism evidence="22 23">
    <name type="scientific">Sodaliphilus pleomorphus</name>
    <dbReference type="NCBI Taxonomy" id="2606626"/>
    <lineage>
        <taxon>Bacteria</taxon>
        <taxon>Pseudomonadati</taxon>
        <taxon>Bacteroidota</taxon>
        <taxon>Bacteroidia</taxon>
        <taxon>Bacteroidales</taxon>
        <taxon>Muribaculaceae</taxon>
        <taxon>Sodaliphilus</taxon>
    </lineage>
</organism>
<evidence type="ECO:0000256" key="2">
    <source>
        <dbReference type="ARBA" id="ARBA00004752"/>
    </source>
</evidence>
<dbReference type="InterPro" id="IPR012338">
    <property type="entry name" value="Beta-lactam/transpept-like"/>
</dbReference>
<feature type="region of interest" description="Disordered" evidence="18">
    <location>
        <begin position="780"/>
        <end position="882"/>
    </location>
</feature>
<feature type="domain" description="Penicillin-binding protein transpeptidase" evidence="20">
    <location>
        <begin position="461"/>
        <end position="723"/>
    </location>
</feature>
<evidence type="ECO:0000256" key="4">
    <source>
        <dbReference type="ARBA" id="ARBA00007739"/>
    </source>
</evidence>
<feature type="compositionally biased region" description="Low complexity" evidence="18">
    <location>
        <begin position="827"/>
        <end position="848"/>
    </location>
</feature>
<evidence type="ECO:0000256" key="17">
    <source>
        <dbReference type="ARBA" id="ARBA00049902"/>
    </source>
</evidence>
<dbReference type="Pfam" id="PF00905">
    <property type="entry name" value="Transpeptidase"/>
    <property type="match status" value="1"/>
</dbReference>
<comment type="caution">
    <text evidence="22">The sequence shown here is derived from an EMBL/GenBank/DDBJ whole genome shotgun (WGS) entry which is preliminary data.</text>
</comment>
<keyword evidence="23" id="KW-1185">Reference proteome</keyword>
<dbReference type="GO" id="GO:0071555">
    <property type="term" value="P:cell wall organization"/>
    <property type="evidence" value="ECO:0007669"/>
    <property type="project" value="UniProtKB-KW"/>
</dbReference>
<dbReference type="Proteomes" id="UP000483362">
    <property type="component" value="Unassembled WGS sequence"/>
</dbReference>
<keyword evidence="19" id="KW-0812">Transmembrane</keyword>
<comment type="subcellular location">
    <subcellularLocation>
        <location evidence="1">Cell membrane</location>
    </subcellularLocation>
</comment>
<dbReference type="GO" id="GO:0009002">
    <property type="term" value="F:serine-type D-Ala-D-Ala carboxypeptidase activity"/>
    <property type="evidence" value="ECO:0007669"/>
    <property type="project" value="UniProtKB-EC"/>
</dbReference>
<comment type="pathway">
    <text evidence="2">Cell wall biogenesis; peptidoglycan biosynthesis.</text>
</comment>
<evidence type="ECO:0000256" key="14">
    <source>
        <dbReference type="ARBA" id="ARBA00023268"/>
    </source>
</evidence>
<dbReference type="SUPFAM" id="SSF53955">
    <property type="entry name" value="Lysozyme-like"/>
    <property type="match status" value="1"/>
</dbReference>
<evidence type="ECO:0000256" key="16">
    <source>
        <dbReference type="ARBA" id="ARBA00034000"/>
    </source>
</evidence>
<feature type="compositionally biased region" description="Polar residues" evidence="18">
    <location>
        <begin position="871"/>
        <end position="882"/>
    </location>
</feature>
<dbReference type="PANTHER" id="PTHR32282:SF11">
    <property type="entry name" value="PENICILLIN-BINDING PROTEIN 1B"/>
    <property type="match status" value="1"/>
</dbReference>
<dbReference type="InterPro" id="IPR050396">
    <property type="entry name" value="Glycosyltr_51/Transpeptidase"/>
</dbReference>
<keyword evidence="11" id="KW-0133">Cell shape</keyword>
<evidence type="ECO:0000256" key="19">
    <source>
        <dbReference type="SAM" id="Phobius"/>
    </source>
</evidence>
<name>A0A6L5XGH8_9BACT</name>
<feature type="transmembrane region" description="Helical" evidence="19">
    <location>
        <begin position="44"/>
        <end position="66"/>
    </location>
</feature>
<evidence type="ECO:0000256" key="1">
    <source>
        <dbReference type="ARBA" id="ARBA00004236"/>
    </source>
</evidence>
<keyword evidence="9" id="KW-0808">Transferase</keyword>
<dbReference type="GO" id="GO:0009252">
    <property type="term" value="P:peptidoglycan biosynthetic process"/>
    <property type="evidence" value="ECO:0007669"/>
    <property type="project" value="UniProtKB-KW"/>
</dbReference>
<evidence type="ECO:0000256" key="7">
    <source>
        <dbReference type="ARBA" id="ARBA00022670"/>
    </source>
</evidence>
<evidence type="ECO:0000256" key="13">
    <source>
        <dbReference type="ARBA" id="ARBA00023136"/>
    </source>
</evidence>
<keyword evidence="10" id="KW-0378">Hydrolase</keyword>
<dbReference type="GO" id="GO:0005886">
    <property type="term" value="C:plasma membrane"/>
    <property type="evidence" value="ECO:0007669"/>
    <property type="project" value="UniProtKB-SubCell"/>
</dbReference>
<keyword evidence="12" id="KW-0573">Peptidoglycan synthesis</keyword>
<dbReference type="InterPro" id="IPR023346">
    <property type="entry name" value="Lysozyme-like_dom_sf"/>
</dbReference>
<dbReference type="EMBL" id="VULT01000027">
    <property type="protein sequence ID" value="MSS18631.1"/>
    <property type="molecule type" value="Genomic_DNA"/>
</dbReference>
<evidence type="ECO:0000256" key="11">
    <source>
        <dbReference type="ARBA" id="ARBA00022960"/>
    </source>
</evidence>
<evidence type="ECO:0000256" key="9">
    <source>
        <dbReference type="ARBA" id="ARBA00022679"/>
    </source>
</evidence>
<accession>A0A6L5XGH8</accession>
<comment type="similarity">
    <text evidence="3">In the C-terminal section; belongs to the transpeptidase family.</text>
</comment>
<dbReference type="GO" id="GO:0008360">
    <property type="term" value="P:regulation of cell shape"/>
    <property type="evidence" value="ECO:0007669"/>
    <property type="project" value="UniProtKB-KW"/>
</dbReference>
<dbReference type="AlphaFoldDB" id="A0A6L5XGH8"/>
<keyword evidence="5" id="KW-1003">Cell membrane</keyword>
<evidence type="ECO:0000259" key="21">
    <source>
        <dbReference type="Pfam" id="PF00912"/>
    </source>
</evidence>
<reference evidence="22 23" key="1">
    <citation type="submission" date="2019-08" db="EMBL/GenBank/DDBJ databases">
        <title>In-depth cultivation of the pig gut microbiome towards novel bacterial diversity and tailored functional studies.</title>
        <authorList>
            <person name="Wylensek D."/>
            <person name="Hitch T.C.A."/>
            <person name="Clavel T."/>
        </authorList>
    </citation>
    <scope>NUCLEOTIDE SEQUENCE [LARGE SCALE GENOMIC DNA]</scope>
    <source>
        <strain evidence="22 23">Oil-RF-744-WCA-WT-10</strain>
    </source>
</reference>
<keyword evidence="15" id="KW-0961">Cell wall biogenesis/degradation</keyword>
<evidence type="ECO:0000256" key="18">
    <source>
        <dbReference type="SAM" id="MobiDB-lite"/>
    </source>
</evidence>
<evidence type="ECO:0000256" key="8">
    <source>
        <dbReference type="ARBA" id="ARBA00022676"/>
    </source>
</evidence>
<dbReference type="GO" id="GO:0008658">
    <property type="term" value="F:penicillin binding"/>
    <property type="evidence" value="ECO:0007669"/>
    <property type="project" value="InterPro"/>
</dbReference>
<dbReference type="SUPFAM" id="SSF56601">
    <property type="entry name" value="beta-lactamase/transpeptidase-like"/>
    <property type="match status" value="1"/>
</dbReference>
<dbReference type="InterPro" id="IPR036950">
    <property type="entry name" value="PBP_transglycosylase"/>
</dbReference>
<evidence type="ECO:0000313" key="22">
    <source>
        <dbReference type="EMBL" id="MSS18631.1"/>
    </source>
</evidence>
<keyword evidence="19" id="KW-1133">Transmembrane helix</keyword>
<proteinExistence type="inferred from homology"/>
<dbReference type="InterPro" id="IPR001264">
    <property type="entry name" value="Glyco_trans_51"/>
</dbReference>
<keyword evidence="13 19" id="KW-0472">Membrane</keyword>
<dbReference type="Gene3D" id="1.10.3810.10">
    <property type="entry name" value="Biosynthetic peptidoglycan transglycosylase-like"/>
    <property type="match status" value="1"/>
</dbReference>
<dbReference type="Gene3D" id="3.40.710.10">
    <property type="entry name" value="DD-peptidase/beta-lactamase superfamily"/>
    <property type="match status" value="2"/>
</dbReference>
<dbReference type="GO" id="GO:0030288">
    <property type="term" value="C:outer membrane-bounded periplasmic space"/>
    <property type="evidence" value="ECO:0007669"/>
    <property type="project" value="TreeGrafter"/>
</dbReference>
<comment type="catalytic activity">
    <reaction evidence="17">
        <text>[GlcNAc-(1-&gt;4)-Mur2Ac(oyl-L-Ala-gamma-D-Glu-L-Lys-D-Ala-D-Ala)](n)-di-trans,octa-cis-undecaprenyl diphosphate + beta-D-GlcNAc-(1-&gt;4)-Mur2Ac(oyl-L-Ala-gamma-D-Glu-L-Lys-D-Ala-D-Ala)-di-trans,octa-cis-undecaprenyl diphosphate = [GlcNAc-(1-&gt;4)-Mur2Ac(oyl-L-Ala-gamma-D-Glu-L-Lys-D-Ala-D-Ala)](n+1)-di-trans,octa-cis-undecaprenyl diphosphate + di-trans,octa-cis-undecaprenyl diphosphate + H(+)</text>
        <dbReference type="Rhea" id="RHEA:23708"/>
        <dbReference type="Rhea" id="RHEA-COMP:9602"/>
        <dbReference type="Rhea" id="RHEA-COMP:9603"/>
        <dbReference type="ChEBI" id="CHEBI:15378"/>
        <dbReference type="ChEBI" id="CHEBI:58405"/>
        <dbReference type="ChEBI" id="CHEBI:60033"/>
        <dbReference type="ChEBI" id="CHEBI:78435"/>
        <dbReference type="EC" id="2.4.99.28"/>
    </reaction>
</comment>
<dbReference type="GO" id="GO:0006508">
    <property type="term" value="P:proteolysis"/>
    <property type="evidence" value="ECO:0007669"/>
    <property type="project" value="UniProtKB-KW"/>
</dbReference>
<evidence type="ECO:0000256" key="3">
    <source>
        <dbReference type="ARBA" id="ARBA00007090"/>
    </source>
</evidence>
<protein>
    <submittedName>
        <fullName evidence="22">Penicillin-binding protein</fullName>
    </submittedName>
</protein>
<keyword evidence="6" id="KW-0121">Carboxypeptidase</keyword>
<evidence type="ECO:0000313" key="23">
    <source>
        <dbReference type="Proteomes" id="UP000483362"/>
    </source>
</evidence>